<dbReference type="EMBL" id="BMPZ01000006">
    <property type="protein sequence ID" value="GGI85529.1"/>
    <property type="molecule type" value="Genomic_DNA"/>
</dbReference>
<dbReference type="GO" id="GO:0002143">
    <property type="term" value="P:tRNA wobble position uridine thiolation"/>
    <property type="evidence" value="ECO:0007669"/>
    <property type="project" value="TreeGrafter"/>
</dbReference>
<comment type="similarity">
    <text evidence="2">Belongs to the DsrE/TusD family.</text>
</comment>
<keyword evidence="6" id="KW-1185">Reference proteome</keyword>
<evidence type="ECO:0000256" key="4">
    <source>
        <dbReference type="ARBA" id="ARBA00022679"/>
    </source>
</evidence>
<dbReference type="InterPro" id="IPR003787">
    <property type="entry name" value="Sulphur_relay_DsrE/F-like"/>
</dbReference>
<dbReference type="Pfam" id="PF02635">
    <property type="entry name" value="DsrE"/>
    <property type="match status" value="1"/>
</dbReference>
<dbReference type="InterPro" id="IPR017463">
    <property type="entry name" value="Sulphur_relay_TusD/DsrE"/>
</dbReference>
<gene>
    <name evidence="5" type="primary">tusD</name>
    <name evidence="5" type="ORF">GCM10009332_23580</name>
</gene>
<comment type="caution">
    <text evidence="5">The sequence shown here is derived from an EMBL/GenBank/DDBJ whole genome shotgun (WGS) entry which is preliminary data.</text>
</comment>
<accession>A0A917JVG4</accession>
<dbReference type="GO" id="GO:0097163">
    <property type="term" value="F:sulfur carrier activity"/>
    <property type="evidence" value="ECO:0007669"/>
    <property type="project" value="TreeGrafter"/>
</dbReference>
<sequence length="142" mass="15471">MVPSGAILFLGNHMSKIIIVVNGSVYGATASRRALKYTQAALTEGHEITRVFFYQDGVYNTSALVSPASDEFDLVQEWQQLAQAHDVELVNCVSAALRRGVLSAQDAQENQKEQYNLAKGFQMGGLGELVTGIEASERMVSF</sequence>
<comment type="subcellular location">
    <subcellularLocation>
        <location evidence="1">Cytoplasm</location>
    </subcellularLocation>
</comment>
<name>A0A917JVG4_9GAMM</name>
<evidence type="ECO:0000313" key="6">
    <source>
        <dbReference type="Proteomes" id="UP000613743"/>
    </source>
</evidence>
<evidence type="ECO:0000313" key="5">
    <source>
        <dbReference type="EMBL" id="GGI85529.1"/>
    </source>
</evidence>
<evidence type="ECO:0000256" key="2">
    <source>
        <dbReference type="ARBA" id="ARBA00007067"/>
    </source>
</evidence>
<dbReference type="AlphaFoldDB" id="A0A917JVG4"/>
<dbReference type="SUPFAM" id="SSF75169">
    <property type="entry name" value="DsrEFH-like"/>
    <property type="match status" value="1"/>
</dbReference>
<dbReference type="NCBIfam" id="NF001237">
    <property type="entry name" value="PRK00207.1"/>
    <property type="match status" value="1"/>
</dbReference>
<dbReference type="GO" id="GO:0016783">
    <property type="term" value="F:sulfurtransferase activity"/>
    <property type="evidence" value="ECO:0007669"/>
    <property type="project" value="InterPro"/>
</dbReference>
<dbReference type="Proteomes" id="UP000613743">
    <property type="component" value="Unassembled WGS sequence"/>
</dbReference>
<keyword evidence="3" id="KW-0963">Cytoplasm</keyword>
<evidence type="ECO:0000256" key="1">
    <source>
        <dbReference type="ARBA" id="ARBA00004496"/>
    </source>
</evidence>
<reference evidence="5" key="2">
    <citation type="submission" date="2020-09" db="EMBL/GenBank/DDBJ databases">
        <authorList>
            <person name="Sun Q."/>
            <person name="Ohkuma M."/>
        </authorList>
    </citation>
    <scope>NUCLEOTIDE SEQUENCE</scope>
    <source>
        <strain evidence="5">JCM 30804</strain>
    </source>
</reference>
<dbReference type="InterPro" id="IPR027396">
    <property type="entry name" value="DsrEFH-like"/>
</dbReference>
<dbReference type="GO" id="GO:1990228">
    <property type="term" value="C:sulfurtransferase complex"/>
    <property type="evidence" value="ECO:0007669"/>
    <property type="project" value="TreeGrafter"/>
</dbReference>
<proteinExistence type="inferred from homology"/>
<reference evidence="5" key="1">
    <citation type="journal article" date="2014" name="Int. J. Syst. Evol. Microbiol.">
        <title>Complete genome sequence of Corynebacterium casei LMG S-19264T (=DSM 44701T), isolated from a smear-ripened cheese.</title>
        <authorList>
            <consortium name="US DOE Joint Genome Institute (JGI-PGF)"/>
            <person name="Walter F."/>
            <person name="Albersmeier A."/>
            <person name="Kalinowski J."/>
            <person name="Ruckert C."/>
        </authorList>
    </citation>
    <scope>NUCLEOTIDE SEQUENCE</scope>
    <source>
        <strain evidence="5">JCM 30804</strain>
    </source>
</reference>
<keyword evidence="4" id="KW-0808">Transferase</keyword>
<protein>
    <submittedName>
        <fullName evidence="5">Sulfurtransferase TusD</fullName>
    </submittedName>
</protein>
<dbReference type="PANTHER" id="PTHR34874">
    <property type="entry name" value="PROTEIN YCHN"/>
    <property type="match status" value="1"/>
</dbReference>
<evidence type="ECO:0000256" key="3">
    <source>
        <dbReference type="ARBA" id="ARBA00022490"/>
    </source>
</evidence>
<organism evidence="5 6">
    <name type="scientific">Shewanella gelidii</name>
    <dbReference type="NCBI Taxonomy" id="1642821"/>
    <lineage>
        <taxon>Bacteria</taxon>
        <taxon>Pseudomonadati</taxon>
        <taxon>Pseudomonadota</taxon>
        <taxon>Gammaproteobacteria</taxon>
        <taxon>Alteromonadales</taxon>
        <taxon>Shewanellaceae</taxon>
        <taxon>Shewanella</taxon>
    </lineage>
</organism>
<dbReference type="PANTHER" id="PTHR34874:SF3">
    <property type="entry name" value="SULFURTRANSFERASE TUSD"/>
    <property type="match status" value="1"/>
</dbReference>
<dbReference type="Gene3D" id="3.40.1260.10">
    <property type="entry name" value="DsrEFH-like"/>
    <property type="match status" value="1"/>
</dbReference>
<dbReference type="FunFam" id="3.40.1260.10:FF:000001">
    <property type="entry name" value="Sulfurtransferase TusD"/>
    <property type="match status" value="1"/>
</dbReference>
<dbReference type="NCBIfam" id="TIGR03012">
    <property type="entry name" value="sulf_tusD_dsrE"/>
    <property type="match status" value="1"/>
</dbReference>